<dbReference type="Proteomes" id="UP000265719">
    <property type="component" value="Chromosome"/>
</dbReference>
<protein>
    <recommendedName>
        <fullName evidence="1">DUF5753 domain-containing protein</fullName>
    </recommendedName>
</protein>
<organism evidence="2 3">
    <name type="scientific">Thermobifida halotolerans</name>
    <dbReference type="NCBI Taxonomy" id="483545"/>
    <lineage>
        <taxon>Bacteria</taxon>
        <taxon>Bacillati</taxon>
        <taxon>Actinomycetota</taxon>
        <taxon>Actinomycetes</taxon>
        <taxon>Streptosporangiales</taxon>
        <taxon>Nocardiopsidaceae</taxon>
        <taxon>Thermobifida</taxon>
    </lineage>
</organism>
<dbReference type="KEGG" id="thao:NI17_001950"/>
<feature type="domain" description="DUF5753" evidence="1">
    <location>
        <begin position="2"/>
        <end position="57"/>
    </location>
</feature>
<dbReference type="InterPro" id="IPR043917">
    <property type="entry name" value="DUF5753"/>
</dbReference>
<sequence>MTEEEPNGLATTRIDRQAVFTSDLPPRYVAVIDEGVFHRPTGGRQVMAAQIDHLLAIGWRPV</sequence>
<accession>A0AA97LY39</accession>
<gene>
    <name evidence="2" type="ORF">NI17_001950</name>
</gene>
<dbReference type="Pfam" id="PF19054">
    <property type="entry name" value="DUF5753"/>
    <property type="match status" value="1"/>
</dbReference>
<dbReference type="EMBL" id="CP063196">
    <property type="protein sequence ID" value="UOE20041.1"/>
    <property type="molecule type" value="Genomic_DNA"/>
</dbReference>
<dbReference type="RefSeq" id="WP_147416863.1">
    <property type="nucleotide sequence ID" value="NZ_CP063196.1"/>
</dbReference>
<evidence type="ECO:0000259" key="1">
    <source>
        <dbReference type="Pfam" id="PF19054"/>
    </source>
</evidence>
<reference evidence="2" key="1">
    <citation type="submission" date="2020-10" db="EMBL/GenBank/DDBJ databases">
        <title>De novo genome project of the cellulose decomposer Thermobifida halotolerans type strain.</title>
        <authorList>
            <person name="Nagy I."/>
            <person name="Horvath B."/>
            <person name="Kukolya J."/>
            <person name="Nagy I."/>
            <person name="Orsini M."/>
        </authorList>
    </citation>
    <scope>NUCLEOTIDE SEQUENCE</scope>
    <source>
        <strain evidence="2">DSM 44931</strain>
    </source>
</reference>
<proteinExistence type="predicted"/>
<evidence type="ECO:0000313" key="2">
    <source>
        <dbReference type="EMBL" id="UOE20041.1"/>
    </source>
</evidence>
<keyword evidence="3" id="KW-1185">Reference proteome</keyword>
<name>A0AA97LY39_9ACTN</name>
<dbReference type="AlphaFoldDB" id="A0AA97LY39"/>
<evidence type="ECO:0000313" key="3">
    <source>
        <dbReference type="Proteomes" id="UP000265719"/>
    </source>
</evidence>